<dbReference type="PANTHER" id="PTHR30558:SF7">
    <property type="entry name" value="TOL-PAL SYSTEM PROTEIN TOLR"/>
    <property type="match status" value="1"/>
</dbReference>
<evidence type="ECO:0000256" key="10">
    <source>
        <dbReference type="HAMAP-Rule" id="MF_02203"/>
    </source>
</evidence>
<evidence type="ECO:0000256" key="8">
    <source>
        <dbReference type="ARBA" id="ARBA00023136"/>
    </source>
</evidence>
<sequence length="143" mass="15537">MSVFRKGGKRKLVSEINVVPYIDVMLVLLIVFMVTAPLLMQGVKVDLPDAPSAPIEDTDEEPLIVSVRADGTYYLNLGEDEKAPKPLAEIKETVAKVLRQKPDTPVLVWGDTDAKYGLIVSAMTHLQQAGAPSVGLVTEPPQE</sequence>
<dbReference type="EMBL" id="JAPHQB010000007">
    <property type="protein sequence ID" value="MCX2801340.1"/>
    <property type="molecule type" value="Genomic_DNA"/>
</dbReference>
<gene>
    <name evidence="10 12" type="primary">tolR</name>
    <name evidence="11" type="ORF">A3224_03390</name>
    <name evidence="12" type="ORF">OQJ68_05990</name>
</gene>
<dbReference type="InterPro" id="IPR003400">
    <property type="entry name" value="ExbD"/>
</dbReference>
<evidence type="ECO:0000256" key="1">
    <source>
        <dbReference type="ARBA" id="ARBA00004162"/>
    </source>
</evidence>
<evidence type="ECO:0000256" key="2">
    <source>
        <dbReference type="ARBA" id="ARBA00005811"/>
    </source>
</evidence>
<keyword evidence="6 10" id="KW-0812">Transmembrane</keyword>
<dbReference type="Pfam" id="PF02472">
    <property type="entry name" value="ExbD"/>
    <property type="match status" value="1"/>
</dbReference>
<keyword evidence="13" id="KW-1185">Reference proteome</keyword>
<dbReference type="Proteomes" id="UP001209730">
    <property type="component" value="Unassembled WGS sequence"/>
</dbReference>
<dbReference type="STRING" id="252514.A3224_03390"/>
<organism evidence="11 13">
    <name type="scientific">Microbulbifer thermotolerans</name>
    <dbReference type="NCBI Taxonomy" id="252514"/>
    <lineage>
        <taxon>Bacteria</taxon>
        <taxon>Pseudomonadati</taxon>
        <taxon>Pseudomonadota</taxon>
        <taxon>Gammaproteobacteria</taxon>
        <taxon>Cellvibrionales</taxon>
        <taxon>Microbulbiferaceae</taxon>
        <taxon>Microbulbifer</taxon>
    </lineage>
</organism>
<evidence type="ECO:0000313" key="11">
    <source>
        <dbReference type="EMBL" id="AMX01753.1"/>
    </source>
</evidence>
<comment type="subcellular location">
    <subcellularLocation>
        <location evidence="10">Cell inner membrane</location>
        <topology evidence="10">Single-pass membrane protein</topology>
    </subcellularLocation>
    <subcellularLocation>
        <location evidence="1">Cell membrane</location>
        <topology evidence="1">Single-pass membrane protein</topology>
    </subcellularLocation>
</comment>
<protein>
    <recommendedName>
        <fullName evidence="10">Tol-Pal system protein TolR</fullName>
    </recommendedName>
</protein>
<dbReference type="InterPro" id="IPR014168">
    <property type="entry name" value="Tol-Pal_TolR"/>
</dbReference>
<keyword evidence="9 10" id="KW-0131">Cell cycle</keyword>
<reference evidence="13" key="1">
    <citation type="submission" date="2016-03" db="EMBL/GenBank/DDBJ databases">
        <authorList>
            <person name="Lee Y.-S."/>
            <person name="Choi Y.-L."/>
        </authorList>
    </citation>
    <scope>NUCLEOTIDE SEQUENCE [LARGE SCALE GENOMIC DNA]</scope>
    <source>
        <strain evidence="13">DAU221</strain>
    </source>
</reference>
<dbReference type="PANTHER" id="PTHR30558">
    <property type="entry name" value="EXBD MEMBRANE COMPONENT OF PMF-DRIVEN MACROMOLECULE IMPORT SYSTEM"/>
    <property type="match status" value="1"/>
</dbReference>
<keyword evidence="3 10" id="KW-1003">Cell membrane</keyword>
<evidence type="ECO:0000256" key="5">
    <source>
        <dbReference type="ARBA" id="ARBA00022618"/>
    </source>
</evidence>
<dbReference type="KEGG" id="mthd:A3224_03390"/>
<accession>A0A143HJB3</accession>
<dbReference type="EMBL" id="CP014864">
    <property type="protein sequence ID" value="AMX01753.1"/>
    <property type="molecule type" value="Genomic_DNA"/>
</dbReference>
<dbReference type="NCBIfam" id="TIGR02801">
    <property type="entry name" value="tolR"/>
    <property type="match status" value="1"/>
</dbReference>
<reference evidence="12" key="3">
    <citation type="submission" date="2022-11" db="EMBL/GenBank/DDBJ databases">
        <title>Chitin-degrading and fungicidal potential of chitinolytic bacterial strains from marine environment of the Pacific Ocean regions.</title>
        <authorList>
            <person name="Pentekhina I."/>
            <person name="Nedashkovskaya O."/>
            <person name="Seitkalieva A."/>
            <person name="Podvolotskaya A."/>
            <person name="Tekutyeva L."/>
            <person name="Balabanova L."/>
        </authorList>
    </citation>
    <scope>NUCLEOTIDE SEQUENCE</scope>
    <source>
        <strain evidence="12">KMM 6838</strain>
    </source>
</reference>
<evidence type="ECO:0000256" key="6">
    <source>
        <dbReference type="ARBA" id="ARBA00022692"/>
    </source>
</evidence>
<dbReference type="AlphaFoldDB" id="A0A143HJB3"/>
<evidence type="ECO:0000256" key="9">
    <source>
        <dbReference type="ARBA" id="ARBA00023306"/>
    </source>
</evidence>
<dbReference type="Gene3D" id="3.30.420.270">
    <property type="match status" value="1"/>
</dbReference>
<dbReference type="Proteomes" id="UP000076077">
    <property type="component" value="Chromosome"/>
</dbReference>
<evidence type="ECO:0000256" key="7">
    <source>
        <dbReference type="ARBA" id="ARBA00022989"/>
    </source>
</evidence>
<evidence type="ECO:0000256" key="3">
    <source>
        <dbReference type="ARBA" id="ARBA00022475"/>
    </source>
</evidence>
<evidence type="ECO:0000256" key="4">
    <source>
        <dbReference type="ARBA" id="ARBA00022519"/>
    </source>
</evidence>
<dbReference type="HAMAP" id="MF_02203">
    <property type="entry name" value="TolR"/>
    <property type="match status" value="1"/>
</dbReference>
<keyword evidence="4 10" id="KW-0997">Cell inner membrane</keyword>
<comment type="function">
    <text evidence="10">Part of the Tol-Pal system, which plays a role in outer membrane invagination during cell division and is important for maintaining outer membrane integrity.</text>
</comment>
<keyword evidence="7 10" id="KW-1133">Transmembrane helix</keyword>
<evidence type="ECO:0000313" key="13">
    <source>
        <dbReference type="Proteomes" id="UP000076077"/>
    </source>
</evidence>
<proteinExistence type="inferred from homology"/>
<reference evidence="11" key="2">
    <citation type="submission" date="2016-03" db="EMBL/GenBank/DDBJ databases">
        <authorList>
            <person name="Ploux O."/>
        </authorList>
    </citation>
    <scope>NUCLEOTIDE SEQUENCE [LARGE SCALE GENOMIC DNA]</scope>
    <source>
        <strain evidence="11">DAU221</strain>
    </source>
</reference>
<comment type="similarity">
    <text evidence="2 10">Belongs to the ExbD/TolR family.</text>
</comment>
<dbReference type="GO" id="GO:0051301">
    <property type="term" value="P:cell division"/>
    <property type="evidence" value="ECO:0007669"/>
    <property type="project" value="UniProtKB-UniRule"/>
</dbReference>
<dbReference type="OrthoDB" id="9798629at2"/>
<dbReference type="GO" id="GO:0015031">
    <property type="term" value="P:protein transport"/>
    <property type="evidence" value="ECO:0007669"/>
    <property type="project" value="InterPro"/>
</dbReference>
<feature type="transmembrane region" description="Helical" evidence="10">
    <location>
        <begin position="21"/>
        <end position="40"/>
    </location>
</feature>
<keyword evidence="5 10" id="KW-0132">Cell division</keyword>
<dbReference type="GeneID" id="76607095"/>
<dbReference type="GO" id="GO:0022857">
    <property type="term" value="F:transmembrane transporter activity"/>
    <property type="evidence" value="ECO:0007669"/>
    <property type="project" value="InterPro"/>
</dbReference>
<dbReference type="RefSeq" id="WP_067151496.1">
    <property type="nucleotide sequence ID" value="NZ_CP014864.1"/>
</dbReference>
<keyword evidence="8 10" id="KW-0472">Membrane</keyword>
<name>A0A143HJB3_MICTH</name>
<dbReference type="GO" id="GO:0005886">
    <property type="term" value="C:plasma membrane"/>
    <property type="evidence" value="ECO:0007669"/>
    <property type="project" value="UniProtKB-SubCell"/>
</dbReference>
<comment type="subunit">
    <text evidence="10">The Tol-Pal system is composed of five core proteins: the inner membrane proteins TolA, TolQ and TolR, the periplasmic protein TolB and the outer membrane protein Pal. They form a network linking the inner and outer membranes and the peptidoglycan layer.</text>
</comment>
<evidence type="ECO:0000313" key="12">
    <source>
        <dbReference type="EMBL" id="MCX2801340.1"/>
    </source>
</evidence>